<gene>
    <name evidence="1" type="primary">ga31324</name>
    <name evidence="1" type="ORF">PR202_ga31324</name>
</gene>
<name>A0AAV5DR31_ELECO</name>
<dbReference type="SUPFAM" id="SSF52047">
    <property type="entry name" value="RNI-like"/>
    <property type="match status" value="1"/>
</dbReference>
<evidence type="ECO:0000313" key="1">
    <source>
        <dbReference type="EMBL" id="GJN12993.1"/>
    </source>
</evidence>
<protein>
    <submittedName>
        <fullName evidence="1">Uncharacterized protein</fullName>
    </submittedName>
</protein>
<dbReference type="Gene3D" id="3.80.10.10">
    <property type="entry name" value="Ribonuclease Inhibitor"/>
    <property type="match status" value="1"/>
</dbReference>
<sequence length="107" mass="11971">MRPEIAPVTELIGRCTNLEFLHLSLRPAMACYSSQFTSVLCSLPRLRHLELKGCLHNEHTIGSVSVLLQNTSNLQVLSLFPLLPAPTEKNKVFYEFEDNGDSKEAIS</sequence>
<comment type="caution">
    <text evidence="1">The sequence shown here is derived from an EMBL/GenBank/DDBJ whole genome shotgun (WGS) entry which is preliminary data.</text>
</comment>
<reference evidence="1" key="2">
    <citation type="submission" date="2021-12" db="EMBL/GenBank/DDBJ databases">
        <title>Resequencing data analysis of finger millet.</title>
        <authorList>
            <person name="Hatakeyama M."/>
            <person name="Aluri S."/>
            <person name="Balachadran M.T."/>
            <person name="Sivarajan S.R."/>
            <person name="Poveda L."/>
            <person name="Shimizu-Inatsugi R."/>
            <person name="Schlapbach R."/>
            <person name="Sreeman S.M."/>
            <person name="Shimizu K.K."/>
        </authorList>
    </citation>
    <scope>NUCLEOTIDE SEQUENCE</scope>
</reference>
<reference evidence="1" key="1">
    <citation type="journal article" date="2018" name="DNA Res.">
        <title>Multiple hybrid de novo genome assembly of finger millet, an orphan allotetraploid crop.</title>
        <authorList>
            <person name="Hatakeyama M."/>
            <person name="Aluri S."/>
            <person name="Balachadran M.T."/>
            <person name="Sivarajan S.R."/>
            <person name="Patrignani A."/>
            <person name="Gruter S."/>
            <person name="Poveda L."/>
            <person name="Shimizu-Inatsugi R."/>
            <person name="Baeten J."/>
            <person name="Francoijs K.J."/>
            <person name="Nataraja K.N."/>
            <person name="Reddy Y.A.N."/>
            <person name="Phadnis S."/>
            <person name="Ravikumar R.L."/>
            <person name="Schlapbach R."/>
            <person name="Sreeman S.M."/>
            <person name="Shimizu K.K."/>
        </authorList>
    </citation>
    <scope>NUCLEOTIDE SEQUENCE</scope>
</reference>
<dbReference type="EMBL" id="BQKI01000029">
    <property type="protein sequence ID" value="GJN12993.1"/>
    <property type="molecule type" value="Genomic_DNA"/>
</dbReference>
<keyword evidence="2" id="KW-1185">Reference proteome</keyword>
<organism evidence="1 2">
    <name type="scientific">Eleusine coracana subsp. coracana</name>
    <dbReference type="NCBI Taxonomy" id="191504"/>
    <lineage>
        <taxon>Eukaryota</taxon>
        <taxon>Viridiplantae</taxon>
        <taxon>Streptophyta</taxon>
        <taxon>Embryophyta</taxon>
        <taxon>Tracheophyta</taxon>
        <taxon>Spermatophyta</taxon>
        <taxon>Magnoliopsida</taxon>
        <taxon>Liliopsida</taxon>
        <taxon>Poales</taxon>
        <taxon>Poaceae</taxon>
        <taxon>PACMAD clade</taxon>
        <taxon>Chloridoideae</taxon>
        <taxon>Cynodonteae</taxon>
        <taxon>Eleusininae</taxon>
        <taxon>Eleusine</taxon>
    </lineage>
</organism>
<accession>A0AAV5DR31</accession>
<dbReference type="Proteomes" id="UP001054889">
    <property type="component" value="Unassembled WGS sequence"/>
</dbReference>
<evidence type="ECO:0000313" key="2">
    <source>
        <dbReference type="Proteomes" id="UP001054889"/>
    </source>
</evidence>
<dbReference type="InterPro" id="IPR032675">
    <property type="entry name" value="LRR_dom_sf"/>
</dbReference>
<dbReference type="AlphaFoldDB" id="A0AAV5DR31"/>
<proteinExistence type="predicted"/>